<feature type="domain" description="AMP-binding enzyme C-terminal" evidence="4">
    <location>
        <begin position="429"/>
        <end position="504"/>
    </location>
</feature>
<evidence type="ECO:0000256" key="1">
    <source>
        <dbReference type="ARBA" id="ARBA00006432"/>
    </source>
</evidence>
<reference evidence="5 6" key="2">
    <citation type="journal article" date="2022" name="Arch. Microbiol.">
        <title>Rhodococcus pseudokoreensis sp. nov. isolated from the rhizosphere of young M26 apple rootstocks.</title>
        <authorList>
            <person name="Kampfer P."/>
            <person name="Glaeser S.P."/>
            <person name="Blom J."/>
            <person name="Wolf J."/>
            <person name="Benning S."/>
            <person name="Schloter M."/>
            <person name="Neumann-Schaal M."/>
        </authorList>
    </citation>
    <scope>NUCLEOTIDE SEQUENCE [LARGE SCALE GENOMIC DNA]</scope>
    <source>
        <strain evidence="5 6">R79</strain>
    </source>
</reference>
<evidence type="ECO:0000256" key="2">
    <source>
        <dbReference type="ARBA" id="ARBA00022598"/>
    </source>
</evidence>
<comment type="similarity">
    <text evidence="1">Belongs to the ATP-dependent AMP-binding enzyme family.</text>
</comment>
<dbReference type="SUPFAM" id="SSF56801">
    <property type="entry name" value="Acetyl-CoA synthetase-like"/>
    <property type="match status" value="1"/>
</dbReference>
<evidence type="ECO:0000259" key="3">
    <source>
        <dbReference type="Pfam" id="PF00501"/>
    </source>
</evidence>
<accession>A0A974VYJ2</accession>
<dbReference type="InterPro" id="IPR045851">
    <property type="entry name" value="AMP-bd_C_sf"/>
</dbReference>
<dbReference type="Gene3D" id="3.40.50.12780">
    <property type="entry name" value="N-terminal domain of ligase-like"/>
    <property type="match status" value="1"/>
</dbReference>
<dbReference type="InterPro" id="IPR020845">
    <property type="entry name" value="AMP-binding_CS"/>
</dbReference>
<dbReference type="InterPro" id="IPR042099">
    <property type="entry name" value="ANL_N_sf"/>
</dbReference>
<dbReference type="InterPro" id="IPR000873">
    <property type="entry name" value="AMP-dep_synth/lig_dom"/>
</dbReference>
<dbReference type="InterPro" id="IPR025110">
    <property type="entry name" value="AMP-bd_C"/>
</dbReference>
<dbReference type="Proteomes" id="UP000662986">
    <property type="component" value="Plasmid unnamed2"/>
</dbReference>
<dbReference type="PANTHER" id="PTHR43201">
    <property type="entry name" value="ACYL-COA SYNTHETASE"/>
    <property type="match status" value="1"/>
</dbReference>
<gene>
    <name evidence="5" type="ORF">JWS13_04290</name>
</gene>
<dbReference type="PANTHER" id="PTHR43201:SF5">
    <property type="entry name" value="MEDIUM-CHAIN ACYL-COA LIGASE ACSF2, MITOCHONDRIAL"/>
    <property type="match status" value="1"/>
</dbReference>
<sequence>MTASDQEAPATLTCGNRVREQWRSHDRAGRLATAIKAAGIQPGERVALMLRNDIEFLEVSLAAASCGANPVPINWHWTSPEVQHVLSDSGVRLVFAHTEFVGTVQQAIETAGLDTVLVEVAMPPELLGELGLSPELSRVTGTSQTLEEWIENAAEPLPYQEGAIADSMGLIYTSGTTGTPKGVMRERMTPHQLLSIAGGTANRMGLAPGGQMLVAGPLYHTSPNALAVLALRMGTNITIMPRFDAERFLQHVAERKIQQVKIVPTMLSRLLSLPDDVRARYDVSSLTHVIHSAAPCPPAVKEAAIQWFGNALIEFYGCSEAGTITWINADEWLARPGSVGRPVDAADVLVADDEGNKLPAGATGRVYVKGADYWPAFEYLNHASTNKVPFPGYITVGDEGYLDDEGFLYLTGRTAEVIISGGVNIYPAEIENAITALGTVEDVAVFGVPGGEFGESVAAHVIPRPGANLTPDGIRESLDGVLARYKIPATVVITDSLPREDSGKIFKSRLKTQYV</sequence>
<organism evidence="5 6">
    <name type="scientific">Rhodococcus pseudokoreensis</name>
    <dbReference type="NCBI Taxonomy" id="2811421"/>
    <lineage>
        <taxon>Bacteria</taxon>
        <taxon>Bacillati</taxon>
        <taxon>Actinomycetota</taxon>
        <taxon>Actinomycetes</taxon>
        <taxon>Mycobacteriales</taxon>
        <taxon>Nocardiaceae</taxon>
        <taxon>Rhodococcus</taxon>
    </lineage>
</organism>
<name>A0A974VYJ2_9NOCA</name>
<keyword evidence="5" id="KW-0614">Plasmid</keyword>
<dbReference type="EMBL" id="CP070617">
    <property type="protein sequence ID" value="QSE87953.1"/>
    <property type="molecule type" value="Genomic_DNA"/>
</dbReference>
<evidence type="ECO:0000313" key="6">
    <source>
        <dbReference type="Proteomes" id="UP000662986"/>
    </source>
</evidence>
<reference evidence="5 6" key="1">
    <citation type="journal article" date="2021" name="Microbiol. Resour. Announc.">
        <title>Complete Genome Sequences of Two Rhodococcus sp. Strains with Large and Linear Chromosomes, Isolated from Apple Rhizosphere.</title>
        <authorList>
            <person name="Benning S."/>
            <person name="Brugnone N."/>
            <person name="Siani R."/>
            <person name="Kublik S."/>
            <person name="Schloter M."/>
            <person name="Rad V."/>
        </authorList>
    </citation>
    <scope>NUCLEOTIDE SEQUENCE [LARGE SCALE GENOMIC DNA]</scope>
    <source>
        <strain evidence="5 6">R79</strain>
    </source>
</reference>
<protein>
    <submittedName>
        <fullName evidence="5">AMP-binding protein</fullName>
    </submittedName>
</protein>
<keyword evidence="2" id="KW-0436">Ligase</keyword>
<keyword evidence="6" id="KW-1185">Reference proteome</keyword>
<dbReference type="Gene3D" id="3.30.300.30">
    <property type="match status" value="1"/>
</dbReference>
<dbReference type="PROSITE" id="PS00455">
    <property type="entry name" value="AMP_BINDING"/>
    <property type="match status" value="1"/>
</dbReference>
<feature type="domain" description="AMP-dependent synthetase/ligase" evidence="3">
    <location>
        <begin position="25"/>
        <end position="371"/>
    </location>
</feature>
<evidence type="ECO:0000313" key="5">
    <source>
        <dbReference type="EMBL" id="QSE87953.1"/>
    </source>
</evidence>
<proteinExistence type="inferred from homology"/>
<geneLocation type="plasmid" evidence="5 6">
    <name>unnamed2</name>
</geneLocation>
<dbReference type="Pfam" id="PF00501">
    <property type="entry name" value="AMP-binding"/>
    <property type="match status" value="1"/>
</dbReference>
<evidence type="ECO:0000259" key="4">
    <source>
        <dbReference type="Pfam" id="PF13193"/>
    </source>
</evidence>
<dbReference type="Pfam" id="PF13193">
    <property type="entry name" value="AMP-binding_C"/>
    <property type="match status" value="1"/>
</dbReference>